<feature type="domain" description="PAS" evidence="14">
    <location>
        <begin position="144"/>
        <end position="214"/>
    </location>
</feature>
<dbReference type="Pfam" id="PF02518">
    <property type="entry name" value="HATPase_c"/>
    <property type="match status" value="1"/>
</dbReference>
<dbReference type="GO" id="GO:0005524">
    <property type="term" value="F:ATP binding"/>
    <property type="evidence" value="ECO:0007669"/>
    <property type="project" value="UniProtKB-KW"/>
</dbReference>
<dbReference type="SMART" id="SM00091">
    <property type="entry name" value="PAS"/>
    <property type="match status" value="1"/>
</dbReference>
<dbReference type="GO" id="GO:0000155">
    <property type="term" value="F:phosphorelay sensor kinase activity"/>
    <property type="evidence" value="ECO:0007669"/>
    <property type="project" value="InterPro"/>
</dbReference>
<dbReference type="Gene3D" id="3.30.565.10">
    <property type="entry name" value="Histidine kinase-like ATPase, C-terminal domain"/>
    <property type="match status" value="1"/>
</dbReference>
<keyword evidence="7" id="KW-0067">ATP-binding</keyword>
<keyword evidence="4" id="KW-0808">Transferase</keyword>
<dbReference type="SMART" id="SM00388">
    <property type="entry name" value="HisKA"/>
    <property type="match status" value="1"/>
</dbReference>
<dbReference type="PROSITE" id="PS50109">
    <property type="entry name" value="HIS_KIN"/>
    <property type="match status" value="1"/>
</dbReference>
<keyword evidence="12" id="KW-0812">Transmembrane</keyword>
<dbReference type="Gene3D" id="1.10.287.130">
    <property type="match status" value="1"/>
</dbReference>
<dbReference type="InterPro" id="IPR036097">
    <property type="entry name" value="HisK_dim/P_sf"/>
</dbReference>
<organism evidence="16 17">
    <name type="scientific">Sphingopyxis macrogoltabida</name>
    <name type="common">Sphingomonas macrogoltabidus</name>
    <dbReference type="NCBI Taxonomy" id="33050"/>
    <lineage>
        <taxon>Bacteria</taxon>
        <taxon>Pseudomonadati</taxon>
        <taxon>Pseudomonadota</taxon>
        <taxon>Alphaproteobacteria</taxon>
        <taxon>Sphingomonadales</taxon>
        <taxon>Sphingomonadaceae</taxon>
        <taxon>Sphingopyxis</taxon>
    </lineage>
</organism>
<keyword evidence="11" id="KW-0175">Coiled coil</keyword>
<dbReference type="Proteomes" id="UP000058074">
    <property type="component" value="Chromosome"/>
</dbReference>
<dbReference type="Pfam" id="PF00989">
    <property type="entry name" value="PAS"/>
    <property type="match status" value="1"/>
</dbReference>
<dbReference type="InterPro" id="IPR036890">
    <property type="entry name" value="HATPase_C_sf"/>
</dbReference>
<evidence type="ECO:0000256" key="2">
    <source>
        <dbReference type="ARBA" id="ARBA00012438"/>
    </source>
</evidence>
<dbReference type="InterPro" id="IPR003594">
    <property type="entry name" value="HATPase_dom"/>
</dbReference>
<dbReference type="InterPro" id="IPR013767">
    <property type="entry name" value="PAS_fold"/>
</dbReference>
<evidence type="ECO:0000256" key="10">
    <source>
        <dbReference type="ARBA" id="ARBA00070616"/>
    </source>
</evidence>
<accession>A0A0N9UVE8</accession>
<dbReference type="CDD" id="cd00130">
    <property type="entry name" value="PAS"/>
    <property type="match status" value="1"/>
</dbReference>
<dbReference type="Gene3D" id="3.30.450.20">
    <property type="entry name" value="PAS domain"/>
    <property type="match status" value="1"/>
</dbReference>
<dbReference type="PROSITE" id="PS50112">
    <property type="entry name" value="PAS"/>
    <property type="match status" value="1"/>
</dbReference>
<evidence type="ECO:0000256" key="8">
    <source>
        <dbReference type="ARBA" id="ARBA00023012"/>
    </source>
</evidence>
<keyword evidence="8" id="KW-0902">Two-component regulatory system</keyword>
<keyword evidence="3" id="KW-0597">Phosphoprotein</keyword>
<dbReference type="InterPro" id="IPR000014">
    <property type="entry name" value="PAS"/>
</dbReference>
<dbReference type="PANTHER" id="PTHR43065">
    <property type="entry name" value="SENSOR HISTIDINE KINASE"/>
    <property type="match status" value="1"/>
</dbReference>
<feature type="transmembrane region" description="Helical" evidence="12">
    <location>
        <begin position="29"/>
        <end position="52"/>
    </location>
</feature>
<evidence type="ECO:0000256" key="6">
    <source>
        <dbReference type="ARBA" id="ARBA00022777"/>
    </source>
</evidence>
<sequence length="514" mass="55314">MDDVPTATPLGDLTEVPRASFASRFLPRIPVAAAFGIAMLAIAAGAGIRLLFADDLGQRATFIFFVPGVVLAGALSGWRAGVLAALAGAVAGLLCDSRIGPVESGSWIAASAFLVISLAIAVGGEWFQHARVETEAAAASLAGREAHLRSILETVPDAMVVIDEGGTVRDFSPAATRMFGWQAHEAIGRNVRMLMPEPYRTAHDDYLDRYYRTGERRIIGKGRVVVGERRDGSTFPIELSVGEMRAGGERFFTGFIRDLTERQQAETRLQELQNELVHVSRLTSLGEMASALAHEINQPLSAIANYLKGSRMLLARDEVPHDRLGDAVDRAASEALRAGDIIRRLRDFVARGETERAVESLPKLVEEASALALVGAREHDIHVRFAFDPVIDRVLVDKVQIQQVVLNLVRNAVDALAGSLPGTRELTISIDPDADMARVSVTDNGPGIAPEIASQLFQPFVTTKRTGMGVGLSISRTIVEAHGGKIGVESENGRGSKFHFTLPAASEEEFLDGE</sequence>
<name>A0A0N9UVE8_SPHMC</name>
<dbReference type="NCBIfam" id="TIGR00229">
    <property type="entry name" value="sensory_box"/>
    <property type="match status" value="1"/>
</dbReference>
<evidence type="ECO:0000259" key="14">
    <source>
        <dbReference type="PROSITE" id="PS50112"/>
    </source>
</evidence>
<evidence type="ECO:0000256" key="7">
    <source>
        <dbReference type="ARBA" id="ARBA00022840"/>
    </source>
</evidence>
<dbReference type="SUPFAM" id="SSF47384">
    <property type="entry name" value="Homodimeric domain of signal transducing histidine kinase"/>
    <property type="match status" value="1"/>
</dbReference>
<dbReference type="SMART" id="SM00387">
    <property type="entry name" value="HATPase_c"/>
    <property type="match status" value="1"/>
</dbReference>
<dbReference type="PANTHER" id="PTHR43065:SF10">
    <property type="entry name" value="PEROXIDE STRESS-ACTIVATED HISTIDINE KINASE MAK3"/>
    <property type="match status" value="1"/>
</dbReference>
<evidence type="ECO:0000256" key="5">
    <source>
        <dbReference type="ARBA" id="ARBA00022741"/>
    </source>
</evidence>
<feature type="domain" description="PAC" evidence="15">
    <location>
        <begin position="212"/>
        <end position="271"/>
    </location>
</feature>
<dbReference type="Pfam" id="PF00512">
    <property type="entry name" value="HisKA"/>
    <property type="match status" value="1"/>
</dbReference>
<reference evidence="16 17" key="1">
    <citation type="journal article" date="2015" name="Genome Announc.">
        <title>Complete Genome Sequence of Polypropylene Glycol- and Polyethylene Glycol-Degrading Sphingopyxis macrogoltabida Strain EY-1.</title>
        <authorList>
            <person name="Ohtsubo Y."/>
            <person name="Nagata Y."/>
            <person name="Numata M."/>
            <person name="Tsuchikane K."/>
            <person name="Hosoyama A."/>
            <person name="Yamazoe A."/>
            <person name="Tsuda M."/>
            <person name="Fujita N."/>
            <person name="Kawai F."/>
        </authorList>
    </citation>
    <scope>NUCLEOTIDE SEQUENCE [LARGE SCALE GENOMIC DNA]</scope>
    <source>
        <strain evidence="16 17">EY-1</strain>
    </source>
</reference>
<keyword evidence="12" id="KW-0472">Membrane</keyword>
<evidence type="ECO:0000259" key="13">
    <source>
        <dbReference type="PROSITE" id="PS50109"/>
    </source>
</evidence>
<evidence type="ECO:0000256" key="9">
    <source>
        <dbReference type="ARBA" id="ARBA00059827"/>
    </source>
</evidence>
<comment type="catalytic activity">
    <reaction evidence="1">
        <text>ATP + protein L-histidine = ADP + protein N-phospho-L-histidine.</text>
        <dbReference type="EC" id="2.7.13.3"/>
    </reaction>
</comment>
<dbReference type="AlphaFoldDB" id="A0A0N9UVE8"/>
<dbReference type="OrthoDB" id="9789238at2"/>
<dbReference type="PROSITE" id="PS50113">
    <property type="entry name" value="PAC"/>
    <property type="match status" value="1"/>
</dbReference>
<dbReference type="InterPro" id="IPR003661">
    <property type="entry name" value="HisK_dim/P_dom"/>
</dbReference>
<dbReference type="SUPFAM" id="SSF55785">
    <property type="entry name" value="PYP-like sensor domain (PAS domain)"/>
    <property type="match status" value="1"/>
</dbReference>
<dbReference type="InterPro" id="IPR004358">
    <property type="entry name" value="Sig_transdc_His_kin-like_C"/>
</dbReference>
<gene>
    <name evidence="16" type="ORF">AN936_06270</name>
</gene>
<dbReference type="InterPro" id="IPR000700">
    <property type="entry name" value="PAS-assoc_C"/>
</dbReference>
<keyword evidence="6 16" id="KW-0418">Kinase</keyword>
<evidence type="ECO:0000313" key="17">
    <source>
        <dbReference type="Proteomes" id="UP000058074"/>
    </source>
</evidence>
<dbReference type="CDD" id="cd00082">
    <property type="entry name" value="HisKA"/>
    <property type="match status" value="1"/>
</dbReference>
<evidence type="ECO:0000256" key="3">
    <source>
        <dbReference type="ARBA" id="ARBA00022553"/>
    </source>
</evidence>
<dbReference type="Gene3D" id="6.10.250.2580">
    <property type="match status" value="1"/>
</dbReference>
<dbReference type="KEGG" id="smag:AN936_06270"/>
<dbReference type="InterPro" id="IPR005467">
    <property type="entry name" value="His_kinase_dom"/>
</dbReference>
<protein>
    <recommendedName>
        <fullName evidence="10">Sensor protein FixL</fullName>
        <ecNumber evidence="2">2.7.13.3</ecNumber>
    </recommendedName>
</protein>
<dbReference type="EC" id="2.7.13.3" evidence="2"/>
<dbReference type="PATRIC" id="fig|33050.5.peg.1307"/>
<evidence type="ECO:0000256" key="1">
    <source>
        <dbReference type="ARBA" id="ARBA00000085"/>
    </source>
</evidence>
<evidence type="ECO:0000259" key="15">
    <source>
        <dbReference type="PROSITE" id="PS50113"/>
    </source>
</evidence>
<dbReference type="SUPFAM" id="SSF55874">
    <property type="entry name" value="ATPase domain of HSP90 chaperone/DNA topoisomerase II/histidine kinase"/>
    <property type="match status" value="1"/>
</dbReference>
<dbReference type="GO" id="GO:0006355">
    <property type="term" value="P:regulation of DNA-templated transcription"/>
    <property type="evidence" value="ECO:0007669"/>
    <property type="project" value="InterPro"/>
</dbReference>
<keyword evidence="12" id="KW-1133">Transmembrane helix</keyword>
<dbReference type="InterPro" id="IPR035965">
    <property type="entry name" value="PAS-like_dom_sf"/>
</dbReference>
<evidence type="ECO:0000256" key="12">
    <source>
        <dbReference type="SAM" id="Phobius"/>
    </source>
</evidence>
<feature type="domain" description="Histidine kinase" evidence="13">
    <location>
        <begin position="291"/>
        <end position="506"/>
    </location>
</feature>
<evidence type="ECO:0000313" key="16">
    <source>
        <dbReference type="EMBL" id="ALH79985.1"/>
    </source>
</evidence>
<dbReference type="EMBL" id="CP012700">
    <property type="protein sequence ID" value="ALH79985.1"/>
    <property type="molecule type" value="Genomic_DNA"/>
</dbReference>
<comment type="function">
    <text evidence="9">Putative oxygen sensor; modulates the activity of FixJ, a transcriptional activator of nitrogen fixation fixK gene. FixL probably acts as a kinase that phosphorylates FixJ.</text>
</comment>
<feature type="coiled-coil region" evidence="11">
    <location>
        <begin position="255"/>
        <end position="282"/>
    </location>
</feature>
<evidence type="ECO:0000256" key="4">
    <source>
        <dbReference type="ARBA" id="ARBA00022679"/>
    </source>
</evidence>
<proteinExistence type="predicted"/>
<dbReference type="PRINTS" id="PR00344">
    <property type="entry name" value="BCTRLSENSOR"/>
</dbReference>
<dbReference type="FunFam" id="3.30.450.20:FF:000060">
    <property type="entry name" value="Sensor protein FixL"/>
    <property type="match status" value="1"/>
</dbReference>
<keyword evidence="5" id="KW-0547">Nucleotide-binding</keyword>
<feature type="transmembrane region" description="Helical" evidence="12">
    <location>
        <begin position="64"/>
        <end position="94"/>
    </location>
</feature>
<evidence type="ECO:0000256" key="11">
    <source>
        <dbReference type="SAM" id="Coils"/>
    </source>
</evidence>